<dbReference type="Proteomes" id="UP000887013">
    <property type="component" value="Unassembled WGS sequence"/>
</dbReference>
<name>A0A8X6TIZ4_NEPPI</name>
<dbReference type="EMBL" id="BMAW01009785">
    <property type="protein sequence ID" value="GFT15588.1"/>
    <property type="molecule type" value="Genomic_DNA"/>
</dbReference>
<proteinExistence type="predicted"/>
<gene>
    <name evidence="1" type="ORF">NPIL_250121</name>
</gene>
<protein>
    <submittedName>
        <fullName evidence="1">Uncharacterized protein</fullName>
    </submittedName>
</protein>
<reference evidence="1" key="1">
    <citation type="submission" date="2020-08" db="EMBL/GenBank/DDBJ databases">
        <title>Multicomponent nature underlies the extraordinary mechanical properties of spider dragline silk.</title>
        <authorList>
            <person name="Kono N."/>
            <person name="Nakamura H."/>
            <person name="Mori M."/>
            <person name="Yoshida Y."/>
            <person name="Ohtoshi R."/>
            <person name="Malay A.D."/>
            <person name="Moran D.A.P."/>
            <person name="Tomita M."/>
            <person name="Numata K."/>
            <person name="Arakawa K."/>
        </authorList>
    </citation>
    <scope>NUCLEOTIDE SEQUENCE</scope>
</reference>
<evidence type="ECO:0000313" key="2">
    <source>
        <dbReference type="Proteomes" id="UP000887013"/>
    </source>
</evidence>
<keyword evidence="2" id="KW-1185">Reference proteome</keyword>
<dbReference type="AlphaFoldDB" id="A0A8X6TIZ4"/>
<evidence type="ECO:0000313" key="1">
    <source>
        <dbReference type="EMBL" id="GFT15588.1"/>
    </source>
</evidence>
<accession>A0A8X6TIZ4</accession>
<sequence length="151" mass="17768">MMWVDFDTDLSFALASTTSSVCLPHHLTRPRYHRIVVGLSRALSVSKDRGITATRISKLYFKNHPLATPIPEVWPLECLNSKDWWNLRNLNSTVMVQKDHFKRGKPTPEVEMDECMLLMLFCRWMMPFVKEISRIVMSRLVLHHFRFQPIP</sequence>
<organism evidence="1 2">
    <name type="scientific">Nephila pilipes</name>
    <name type="common">Giant wood spider</name>
    <name type="synonym">Nephila maculata</name>
    <dbReference type="NCBI Taxonomy" id="299642"/>
    <lineage>
        <taxon>Eukaryota</taxon>
        <taxon>Metazoa</taxon>
        <taxon>Ecdysozoa</taxon>
        <taxon>Arthropoda</taxon>
        <taxon>Chelicerata</taxon>
        <taxon>Arachnida</taxon>
        <taxon>Araneae</taxon>
        <taxon>Araneomorphae</taxon>
        <taxon>Entelegynae</taxon>
        <taxon>Araneoidea</taxon>
        <taxon>Nephilidae</taxon>
        <taxon>Nephila</taxon>
    </lineage>
</organism>
<comment type="caution">
    <text evidence="1">The sequence shown here is derived from an EMBL/GenBank/DDBJ whole genome shotgun (WGS) entry which is preliminary data.</text>
</comment>